<evidence type="ECO:0000256" key="7">
    <source>
        <dbReference type="ARBA" id="ARBA00023170"/>
    </source>
</evidence>
<keyword evidence="3 10" id="KW-0812">Transmembrane</keyword>
<evidence type="ECO:0000259" key="13">
    <source>
        <dbReference type="SMART" id="SM00079"/>
    </source>
</evidence>
<keyword evidence="6 10" id="KW-0472">Membrane</keyword>
<comment type="subcellular location">
    <subcellularLocation>
        <location evidence="1">Membrane</location>
        <topology evidence="1">Multi-pass membrane protein</topology>
    </subcellularLocation>
</comment>
<comment type="caution">
    <text evidence="14">The sequence shown here is derived from an EMBL/GenBank/DDBJ whole genome shotgun (WGS) entry which is preliminary data.</text>
</comment>
<dbReference type="SMART" id="SM00062">
    <property type="entry name" value="PBPb"/>
    <property type="match status" value="1"/>
</dbReference>
<dbReference type="Gene3D" id="3.40.190.10">
    <property type="entry name" value="Periplasmic binding protein-like II"/>
    <property type="match status" value="3"/>
</dbReference>
<evidence type="ECO:0000313" key="14">
    <source>
        <dbReference type="EMBL" id="HFC92334.1"/>
    </source>
</evidence>
<dbReference type="Proteomes" id="UP000885750">
    <property type="component" value="Unassembled WGS sequence"/>
</dbReference>
<evidence type="ECO:0000256" key="6">
    <source>
        <dbReference type="ARBA" id="ARBA00023136"/>
    </source>
</evidence>
<evidence type="ECO:0000256" key="8">
    <source>
        <dbReference type="ARBA" id="ARBA00023180"/>
    </source>
</evidence>
<dbReference type="InterPro" id="IPR001320">
    <property type="entry name" value="Iontro_rcpt_C"/>
</dbReference>
<feature type="transmembrane region" description="Helical" evidence="10">
    <location>
        <begin position="187"/>
        <end position="204"/>
    </location>
</feature>
<organism evidence="14">
    <name type="scientific">Leucothrix mucor</name>
    <dbReference type="NCBI Taxonomy" id="45248"/>
    <lineage>
        <taxon>Bacteria</taxon>
        <taxon>Pseudomonadati</taxon>
        <taxon>Pseudomonadota</taxon>
        <taxon>Gammaproteobacteria</taxon>
        <taxon>Thiotrichales</taxon>
        <taxon>Thiotrichaceae</taxon>
        <taxon>Leucothrix</taxon>
    </lineage>
</organism>
<evidence type="ECO:0000256" key="2">
    <source>
        <dbReference type="ARBA" id="ARBA00022448"/>
    </source>
</evidence>
<keyword evidence="5" id="KW-0406">Ion transport</keyword>
<keyword evidence="8" id="KW-0325">Glycoprotein</keyword>
<evidence type="ECO:0000256" key="3">
    <source>
        <dbReference type="ARBA" id="ARBA00022692"/>
    </source>
</evidence>
<proteinExistence type="predicted"/>
<dbReference type="InterPro" id="IPR001638">
    <property type="entry name" value="Solute-binding_3/MltF_N"/>
</dbReference>
<feature type="domain" description="Solute-binding protein family 3/N-terminal" evidence="12">
    <location>
        <begin position="36"/>
        <end position="378"/>
    </location>
</feature>
<keyword evidence="11" id="KW-0732">Signal</keyword>
<evidence type="ECO:0000256" key="11">
    <source>
        <dbReference type="SAM" id="SignalP"/>
    </source>
</evidence>
<feature type="transmembrane region" description="Helical" evidence="10">
    <location>
        <begin position="224"/>
        <end position="250"/>
    </location>
</feature>
<accession>A0A7V2T2P2</accession>
<evidence type="ECO:0000256" key="5">
    <source>
        <dbReference type="ARBA" id="ARBA00023065"/>
    </source>
</evidence>
<dbReference type="AlphaFoldDB" id="A0A7V2T2P2"/>
<gene>
    <name evidence="14" type="ORF">ENJ51_05925</name>
</gene>
<protein>
    <submittedName>
        <fullName evidence="14">Transporter substrate-binding domain-containing protein</fullName>
    </submittedName>
</protein>
<evidence type="ECO:0000256" key="9">
    <source>
        <dbReference type="ARBA" id="ARBA00023303"/>
    </source>
</evidence>
<evidence type="ECO:0000256" key="1">
    <source>
        <dbReference type="ARBA" id="ARBA00004141"/>
    </source>
</evidence>
<feature type="signal peptide" evidence="11">
    <location>
        <begin position="1"/>
        <end position="28"/>
    </location>
</feature>
<evidence type="ECO:0000256" key="4">
    <source>
        <dbReference type="ARBA" id="ARBA00022989"/>
    </source>
</evidence>
<feature type="transmembrane region" description="Helical" evidence="10">
    <location>
        <begin position="152"/>
        <end position="175"/>
    </location>
</feature>
<dbReference type="InterPro" id="IPR015683">
    <property type="entry name" value="Ionotropic_Glu_rcpt"/>
</dbReference>
<dbReference type="SMART" id="SM00079">
    <property type="entry name" value="PBPe"/>
    <property type="match status" value="1"/>
</dbReference>
<reference evidence="14" key="1">
    <citation type="journal article" date="2020" name="mSystems">
        <title>Genome- and Community-Level Interaction Insights into Carbon Utilization and Element Cycling Functions of Hydrothermarchaeota in Hydrothermal Sediment.</title>
        <authorList>
            <person name="Zhou Z."/>
            <person name="Liu Y."/>
            <person name="Xu W."/>
            <person name="Pan J."/>
            <person name="Luo Z.H."/>
            <person name="Li M."/>
        </authorList>
    </citation>
    <scope>NUCLEOTIDE SEQUENCE [LARGE SCALE GENOMIC DNA]</scope>
    <source>
        <strain evidence="14">HyVt-493</strain>
    </source>
</reference>
<dbReference type="GO" id="GO:0016020">
    <property type="term" value="C:membrane"/>
    <property type="evidence" value="ECO:0007669"/>
    <property type="project" value="UniProtKB-SubCell"/>
</dbReference>
<dbReference type="Pfam" id="PF00497">
    <property type="entry name" value="SBP_bac_3"/>
    <property type="match status" value="1"/>
</dbReference>
<dbReference type="GO" id="GO:0015276">
    <property type="term" value="F:ligand-gated monoatomic ion channel activity"/>
    <property type="evidence" value="ECO:0007669"/>
    <property type="project" value="InterPro"/>
</dbReference>
<dbReference type="SUPFAM" id="SSF53850">
    <property type="entry name" value="Periplasmic binding protein-like II"/>
    <property type="match status" value="1"/>
</dbReference>
<feature type="chain" id="PRO_5030907577" evidence="11">
    <location>
        <begin position="29"/>
        <end position="378"/>
    </location>
</feature>
<feature type="domain" description="Ionotropic glutamate receptor C-terminal" evidence="13">
    <location>
        <begin position="36"/>
        <end position="378"/>
    </location>
</feature>
<keyword evidence="4 10" id="KW-1133">Transmembrane helix</keyword>
<keyword evidence="9" id="KW-0407">Ion channel</keyword>
<evidence type="ECO:0000259" key="12">
    <source>
        <dbReference type="SMART" id="SM00062"/>
    </source>
</evidence>
<evidence type="ECO:0000256" key="10">
    <source>
        <dbReference type="SAM" id="Phobius"/>
    </source>
</evidence>
<dbReference type="EMBL" id="DRMS01000225">
    <property type="protein sequence ID" value="HFC92334.1"/>
    <property type="molecule type" value="Genomic_DNA"/>
</dbReference>
<dbReference type="PANTHER" id="PTHR18966">
    <property type="entry name" value="IONOTROPIC GLUTAMATE RECEPTOR"/>
    <property type="match status" value="1"/>
</dbReference>
<keyword evidence="2" id="KW-0813">Transport</keyword>
<name>A0A7V2T2P2_LEUMU</name>
<keyword evidence="7" id="KW-0675">Receptor</keyword>
<sequence>MYKLFTRPASFFLFFCALLTLFTLPSTAKESLQDIPLKVGIKPSEPWVMYNKSLPESERKPIGFSIDLWNEIAKSLGRKTEWVYHQTTPDVIDSAHKETVDLGIAAITVSSEREKRVDFSNSMYETGLQIMVSGENSSSNPLSVLANELKKLLSWTVLSWLMVMLLISSHLRLLVDRVSKDNFFPQGYFRGIYEVLWWGITMLVTWETPQSKGLARAIDLSWHLIGLIAMSIMTAVVTAALTSQAIVGNIQSEKDLPGKRVAAVATDAPRKYLERIGADVVAVKSIEEGMKLLREDKVEALVHDGPRLSYLAGKINKAEKKTIFLVLPAIFNAQNYGIVFPQNSVLRESINKTLLKLRETTGLEDSFHEELRKKWIPK</sequence>